<dbReference type="InterPro" id="IPR025533">
    <property type="entry name" value="DUF4419"/>
</dbReference>
<evidence type="ECO:0000313" key="1">
    <source>
        <dbReference type="EMBL" id="PNP55430.1"/>
    </source>
</evidence>
<comment type="caution">
    <text evidence="1">The sequence shown here is derived from an EMBL/GenBank/DDBJ whole genome shotgun (WGS) entry which is preliminary data.</text>
</comment>
<reference evidence="1 2" key="1">
    <citation type="submission" date="2017-02" db="EMBL/GenBank/DDBJ databases">
        <title>Genomes of Trichoderma spp. with biocontrol activity.</title>
        <authorList>
            <person name="Gardiner D."/>
            <person name="Kazan K."/>
            <person name="Vos C."/>
            <person name="Harvey P."/>
        </authorList>
    </citation>
    <scope>NUCLEOTIDE SEQUENCE [LARGE SCALE GENOMIC DNA]</scope>
    <source>
        <strain evidence="1 2">Tr1</strain>
    </source>
</reference>
<dbReference type="Proteomes" id="UP000236290">
    <property type="component" value="Unassembled WGS sequence"/>
</dbReference>
<protein>
    <submittedName>
        <fullName evidence="1">Uncharacterized protein</fullName>
    </submittedName>
</protein>
<organism evidence="1 2">
    <name type="scientific">Trichoderma harzianum</name>
    <name type="common">Hypocrea lixii</name>
    <dbReference type="NCBI Taxonomy" id="5544"/>
    <lineage>
        <taxon>Eukaryota</taxon>
        <taxon>Fungi</taxon>
        <taxon>Dikarya</taxon>
        <taxon>Ascomycota</taxon>
        <taxon>Pezizomycotina</taxon>
        <taxon>Sordariomycetes</taxon>
        <taxon>Hypocreomycetidae</taxon>
        <taxon>Hypocreales</taxon>
        <taxon>Hypocreaceae</taxon>
        <taxon>Trichoderma</taxon>
    </lineage>
</organism>
<dbReference type="Pfam" id="PF14388">
    <property type="entry name" value="DUF4419"/>
    <property type="match status" value="1"/>
</dbReference>
<name>A0A2K0UCC4_TRIHA</name>
<dbReference type="AlphaFoldDB" id="A0A2K0UCC4"/>
<sequence>MFVSHGGQKPLSLNLTNTTLSELDFGKLAQEFTSLIHENVIDPELREWMLPGFSTTTDHDKAVAAFGMMGAMQKYFKYGAFIGCSFPSVTLLGTRNDWEELERRVDKLKKYGKTCENWARLLQPILGFMKRTFDEPDSQEIKDFWLQVAWETGDSGMSGDPSKISGWITAFAYFEDDGRVTGNYHGRRLELGEVSYPIIHPDNMPSSLVLVPLTITDLEAGVQRFFTVVAGTIGMSISDGSKSQPFAAWWMVQEFQEWI</sequence>
<dbReference type="PANTHER" id="PTHR31252:SF11">
    <property type="entry name" value="DUF4419 DOMAIN-CONTAINING PROTEIN"/>
    <property type="match status" value="1"/>
</dbReference>
<dbReference type="EMBL" id="MTYI01000053">
    <property type="protein sequence ID" value="PNP55430.1"/>
    <property type="molecule type" value="Genomic_DNA"/>
</dbReference>
<evidence type="ECO:0000313" key="2">
    <source>
        <dbReference type="Proteomes" id="UP000236290"/>
    </source>
</evidence>
<proteinExistence type="predicted"/>
<dbReference type="OrthoDB" id="9978173at2759"/>
<dbReference type="PANTHER" id="PTHR31252">
    <property type="entry name" value="DUF4419 DOMAIN-CONTAINING PROTEIN"/>
    <property type="match status" value="1"/>
</dbReference>
<accession>A0A2K0UCC4</accession>
<gene>
    <name evidence="1" type="ORF">THARTR1_04260</name>
</gene>